<dbReference type="InterPro" id="IPR058913">
    <property type="entry name" value="Integrase_dom_put"/>
</dbReference>
<proteinExistence type="predicted"/>
<dbReference type="Pfam" id="PF24764">
    <property type="entry name" value="rva_4"/>
    <property type="match status" value="1"/>
</dbReference>
<comment type="caution">
    <text evidence="2">The sequence shown here is derived from an EMBL/GenBank/DDBJ whole genome shotgun (WGS) entry which is preliminary data.</text>
</comment>
<evidence type="ECO:0000259" key="1">
    <source>
        <dbReference type="Pfam" id="PF24764"/>
    </source>
</evidence>
<evidence type="ECO:0000313" key="3">
    <source>
        <dbReference type="Proteomes" id="UP001479290"/>
    </source>
</evidence>
<evidence type="ECO:0000313" key="2">
    <source>
        <dbReference type="EMBL" id="KAK9977189.1"/>
    </source>
</evidence>
<dbReference type="AlphaFoldDB" id="A0AAW2AWS4"/>
<keyword evidence="3" id="KW-1185">Reference proteome</keyword>
<dbReference type="Proteomes" id="UP001479290">
    <property type="component" value="Unassembled WGS sequence"/>
</dbReference>
<sequence>MAIYDAVYRPAATHYGMWDKLCVDHGKEFYLSLYMQERLSEYRHNQQRAPYLQTQSTRNHTVERMLPEINNQVNFPLKEALVQLQDQEAIDIEDSLTRFCTSNLTDQIGINRFVHSWNAHRFPGIPNQLAGTDTMVAADMYDRDMGSSLTRISSFGSDLFLSEADKVRVKQHFSQYYPDLAVVFDNVATYNYVPFKQALIYLINVTKRFS</sequence>
<reference evidence="2 3" key="1">
    <citation type="submission" date="2024-05" db="EMBL/GenBank/DDBJ databases">
        <title>A high-quality chromosomal-level genome assembly of Topmouth culter (Culter alburnus).</title>
        <authorList>
            <person name="Zhao H."/>
        </authorList>
    </citation>
    <scope>NUCLEOTIDE SEQUENCE [LARGE SCALE GENOMIC DNA]</scope>
    <source>
        <strain evidence="2">CATC2023</strain>
        <tissue evidence="2">Muscle</tissue>
    </source>
</reference>
<name>A0AAW2AWS4_CULAL</name>
<accession>A0AAW2AWS4</accession>
<gene>
    <name evidence="2" type="ORF">ABG768_019010</name>
</gene>
<organism evidence="2 3">
    <name type="scientific">Culter alburnus</name>
    <name type="common">Topmouth culter</name>
    <dbReference type="NCBI Taxonomy" id="194366"/>
    <lineage>
        <taxon>Eukaryota</taxon>
        <taxon>Metazoa</taxon>
        <taxon>Chordata</taxon>
        <taxon>Craniata</taxon>
        <taxon>Vertebrata</taxon>
        <taxon>Euteleostomi</taxon>
        <taxon>Actinopterygii</taxon>
        <taxon>Neopterygii</taxon>
        <taxon>Teleostei</taxon>
        <taxon>Ostariophysi</taxon>
        <taxon>Cypriniformes</taxon>
        <taxon>Xenocyprididae</taxon>
        <taxon>Xenocypridinae</taxon>
        <taxon>Culter</taxon>
    </lineage>
</organism>
<dbReference type="EMBL" id="JAWDJR010000003">
    <property type="protein sequence ID" value="KAK9977189.1"/>
    <property type="molecule type" value="Genomic_DNA"/>
</dbReference>
<protein>
    <recommendedName>
        <fullName evidence="1">Integrase core domain-containing protein</fullName>
    </recommendedName>
</protein>
<feature type="domain" description="Integrase core" evidence="1">
    <location>
        <begin position="9"/>
        <end position="122"/>
    </location>
</feature>